<dbReference type="AlphaFoldDB" id="A0A5M8P0M9"/>
<dbReference type="Proteomes" id="UP000324575">
    <property type="component" value="Unassembled WGS sequence"/>
</dbReference>
<organism evidence="3 4">
    <name type="scientific">Candidatus Ordinivivax streblomastigis</name>
    <dbReference type="NCBI Taxonomy" id="2540710"/>
    <lineage>
        <taxon>Bacteria</taxon>
        <taxon>Pseudomonadati</taxon>
        <taxon>Bacteroidota</taxon>
        <taxon>Bacteroidia</taxon>
        <taxon>Bacteroidales</taxon>
        <taxon>Candidatus Ordinivivax</taxon>
    </lineage>
</organism>
<name>A0A5M8P0M9_9BACT</name>
<evidence type="ECO:0000259" key="1">
    <source>
        <dbReference type="Pfam" id="PF13280"/>
    </source>
</evidence>
<protein>
    <submittedName>
        <fullName evidence="3">Uncharacterized protein</fullName>
    </submittedName>
</protein>
<dbReference type="Pfam" id="PF13280">
    <property type="entry name" value="WYL"/>
    <property type="match status" value="1"/>
</dbReference>
<accession>A0A5M8P0M9</accession>
<dbReference type="PROSITE" id="PS52050">
    <property type="entry name" value="WYL"/>
    <property type="match status" value="1"/>
</dbReference>
<comment type="caution">
    <text evidence="3">The sequence shown here is derived from an EMBL/GenBank/DDBJ whole genome shotgun (WGS) entry which is preliminary data.</text>
</comment>
<dbReference type="Pfam" id="PF25583">
    <property type="entry name" value="WCX"/>
    <property type="match status" value="1"/>
</dbReference>
<dbReference type="InterPro" id="IPR051534">
    <property type="entry name" value="CBASS_pafABC_assoc_protein"/>
</dbReference>
<dbReference type="EMBL" id="SNRX01000012">
    <property type="protein sequence ID" value="KAA6301961.1"/>
    <property type="molecule type" value="Genomic_DNA"/>
</dbReference>
<dbReference type="PANTHER" id="PTHR34580">
    <property type="match status" value="1"/>
</dbReference>
<gene>
    <name evidence="3" type="ORF">EZS26_001964</name>
</gene>
<feature type="domain" description="WYL" evidence="1">
    <location>
        <begin position="121"/>
        <end position="189"/>
    </location>
</feature>
<sequence>MAVIHHLLRNLLIILKIKNNPYISFKELGNHIEKEFANRSHYEVGISRRTLQRDIEYIRTEFGIDIQYDKRMNGYYIEDNGFKSVLDDFMDAFVALDSLNGERDIAGLVLPERHSPKSVHHLSPLIHAIKNSLQIAFSYQKFGETKESIRELEPYLLKEFRGRWYLIGRTVGKRDMKTFGLDRINELEISDVQFQKDETTDFAEQFKSSYGIYSTENFPVEDVILSFDKGDGNYLKSLPLHHSQEIVKDDDQAFVIKLHLRITPDFVMEILSRGWSLKVIQPDSLRKQVHEICRSAAERNQKDSTTPPN</sequence>
<reference evidence="3 4" key="1">
    <citation type="submission" date="2019-03" db="EMBL/GenBank/DDBJ databases">
        <title>Single cell metagenomics reveals metabolic interactions within the superorganism composed of flagellate Streblomastix strix and complex community of Bacteroidetes bacteria on its surface.</title>
        <authorList>
            <person name="Treitli S.C."/>
            <person name="Kolisko M."/>
            <person name="Husnik F."/>
            <person name="Keeling P."/>
            <person name="Hampl V."/>
        </authorList>
    </citation>
    <scope>NUCLEOTIDE SEQUENCE [LARGE SCALE GENOMIC DNA]</scope>
    <source>
        <strain evidence="3">St1</strain>
    </source>
</reference>
<evidence type="ECO:0000259" key="2">
    <source>
        <dbReference type="Pfam" id="PF25583"/>
    </source>
</evidence>
<proteinExistence type="predicted"/>
<dbReference type="InterPro" id="IPR026881">
    <property type="entry name" value="WYL_dom"/>
</dbReference>
<dbReference type="InterPro" id="IPR057727">
    <property type="entry name" value="WCX_dom"/>
</dbReference>
<evidence type="ECO:0000313" key="3">
    <source>
        <dbReference type="EMBL" id="KAA6301961.1"/>
    </source>
</evidence>
<evidence type="ECO:0000313" key="4">
    <source>
        <dbReference type="Proteomes" id="UP000324575"/>
    </source>
</evidence>
<feature type="domain" description="WCX" evidence="2">
    <location>
        <begin position="220"/>
        <end position="297"/>
    </location>
</feature>
<dbReference type="PANTHER" id="PTHR34580:SF9">
    <property type="entry name" value="SLL5097 PROTEIN"/>
    <property type="match status" value="1"/>
</dbReference>